<keyword evidence="3" id="KW-0238">DNA-binding</keyword>
<name>A0ABQ8IES3_9ROSI</name>
<dbReference type="PROSITE" id="PS50863">
    <property type="entry name" value="B3"/>
    <property type="match status" value="1"/>
</dbReference>
<reference evidence="8 9" key="1">
    <citation type="submission" date="2021-02" db="EMBL/GenBank/DDBJ databases">
        <title>Plant Genome Project.</title>
        <authorList>
            <person name="Zhang R.-G."/>
        </authorList>
    </citation>
    <scope>NUCLEOTIDE SEQUENCE [LARGE SCALE GENOMIC DNA]</scope>
    <source>
        <tissue evidence="8">Leaves</tissue>
    </source>
</reference>
<dbReference type="CDD" id="cd10017">
    <property type="entry name" value="B3_DNA"/>
    <property type="match status" value="1"/>
</dbReference>
<evidence type="ECO:0000313" key="8">
    <source>
        <dbReference type="EMBL" id="KAH7575162.1"/>
    </source>
</evidence>
<evidence type="ECO:0000256" key="5">
    <source>
        <dbReference type="ARBA" id="ARBA00023242"/>
    </source>
</evidence>
<dbReference type="SUPFAM" id="SSF101936">
    <property type="entry name" value="DNA-binding pseudobarrel domain"/>
    <property type="match status" value="1"/>
</dbReference>
<dbReference type="InterPro" id="IPR015300">
    <property type="entry name" value="DNA-bd_pseudobarrel_sf"/>
</dbReference>
<comment type="subcellular location">
    <subcellularLocation>
        <location evidence="1">Nucleus</location>
    </subcellularLocation>
</comment>
<keyword evidence="5" id="KW-0539">Nucleus</keyword>
<dbReference type="Gene3D" id="2.40.330.10">
    <property type="entry name" value="DNA-binding pseudobarrel domain"/>
    <property type="match status" value="1"/>
</dbReference>
<evidence type="ECO:0000256" key="3">
    <source>
        <dbReference type="ARBA" id="ARBA00023125"/>
    </source>
</evidence>
<dbReference type="Pfam" id="PF02362">
    <property type="entry name" value="B3"/>
    <property type="match status" value="1"/>
</dbReference>
<evidence type="ECO:0000256" key="1">
    <source>
        <dbReference type="ARBA" id="ARBA00004123"/>
    </source>
</evidence>
<protein>
    <recommendedName>
        <fullName evidence="7">TF-B3 domain-containing protein</fullName>
    </recommendedName>
</protein>
<dbReference type="EMBL" id="JAFEMO010000002">
    <property type="protein sequence ID" value="KAH7575162.1"/>
    <property type="molecule type" value="Genomic_DNA"/>
</dbReference>
<dbReference type="InterPro" id="IPR003340">
    <property type="entry name" value="B3_DNA-bd"/>
</dbReference>
<evidence type="ECO:0000256" key="2">
    <source>
        <dbReference type="ARBA" id="ARBA00023015"/>
    </source>
</evidence>
<keyword evidence="4" id="KW-0804">Transcription</keyword>
<proteinExistence type="predicted"/>
<accession>A0ABQ8IES3</accession>
<gene>
    <name evidence="8" type="ORF">JRO89_XS02G0056300</name>
</gene>
<organism evidence="8 9">
    <name type="scientific">Xanthoceras sorbifolium</name>
    <dbReference type="NCBI Taxonomy" id="99658"/>
    <lineage>
        <taxon>Eukaryota</taxon>
        <taxon>Viridiplantae</taxon>
        <taxon>Streptophyta</taxon>
        <taxon>Embryophyta</taxon>
        <taxon>Tracheophyta</taxon>
        <taxon>Spermatophyta</taxon>
        <taxon>Magnoliopsida</taxon>
        <taxon>eudicotyledons</taxon>
        <taxon>Gunneridae</taxon>
        <taxon>Pentapetalae</taxon>
        <taxon>rosids</taxon>
        <taxon>malvids</taxon>
        <taxon>Sapindales</taxon>
        <taxon>Sapindaceae</taxon>
        <taxon>Xanthoceroideae</taxon>
        <taxon>Xanthoceras</taxon>
    </lineage>
</organism>
<dbReference type="SMART" id="SM01019">
    <property type="entry name" value="B3"/>
    <property type="match status" value="1"/>
</dbReference>
<feature type="region of interest" description="Disordered" evidence="6">
    <location>
        <begin position="131"/>
        <end position="164"/>
    </location>
</feature>
<keyword evidence="9" id="KW-1185">Reference proteome</keyword>
<evidence type="ECO:0000259" key="7">
    <source>
        <dbReference type="PROSITE" id="PS50863"/>
    </source>
</evidence>
<feature type="domain" description="TF-B3" evidence="7">
    <location>
        <begin position="27"/>
        <end position="120"/>
    </location>
</feature>
<sequence length="164" mass="19182">MVIGASTKRASEQKQELPEMLSISPSYRTYQIMIGFEKFDVLRIPEKFVRKFGDELSAFVTLTVPNGLVWRVRLTKDEKKIWFDDGWNDFVQYHSVSIGHFLVFKYKKNSNFNALIFDTSCCEIQYPCNGEEPKNEENSDHHDENENKDSREITIHNGEDKHPT</sequence>
<dbReference type="PANTHER" id="PTHR31920">
    <property type="entry name" value="B3 DOMAIN-CONTAINING"/>
    <property type="match status" value="1"/>
</dbReference>
<evidence type="ECO:0000256" key="4">
    <source>
        <dbReference type="ARBA" id="ARBA00023163"/>
    </source>
</evidence>
<evidence type="ECO:0000256" key="6">
    <source>
        <dbReference type="SAM" id="MobiDB-lite"/>
    </source>
</evidence>
<comment type="caution">
    <text evidence="8">The sequence shown here is derived from an EMBL/GenBank/DDBJ whole genome shotgun (WGS) entry which is preliminary data.</text>
</comment>
<keyword evidence="2" id="KW-0805">Transcription regulation</keyword>
<dbReference type="InterPro" id="IPR050655">
    <property type="entry name" value="Plant_B3_domain"/>
</dbReference>
<dbReference type="PANTHER" id="PTHR31920:SF51">
    <property type="entry name" value="BINDING PROTEIN, PUTATIVE-RELATED"/>
    <property type="match status" value="1"/>
</dbReference>
<evidence type="ECO:0000313" key="9">
    <source>
        <dbReference type="Proteomes" id="UP000827721"/>
    </source>
</evidence>
<dbReference type="Proteomes" id="UP000827721">
    <property type="component" value="Unassembled WGS sequence"/>
</dbReference>